<sequence length="256" mass="28076">MTMGFPRPGRALIGVMVAITCIWVMFAVGLNFGDVSNAVLAPFVGDVDKVLHGQVWRLLTAPLIHDPRNPWHLLTTLMGLYFLGTPLEQRWGAKRTLLFLVGSAAFAYAVQVAATVLVPRVGQAGFYGGLGMVEAVAIAWALAYRNATVRLFFVLPVSGTMLLVFVVAMSVLNLISLRAPPEGLITPFGGMLAGWLFGELSPLRRLLVRLRFRQLQGKSDTLRRMRTSSPRSRSGPPLRVLPGGQKSNPKDKRWLN</sequence>
<evidence type="ECO:0000313" key="11">
    <source>
        <dbReference type="EMBL" id="AKT39815.1"/>
    </source>
</evidence>
<dbReference type="KEGG" id="ccro:CMC5_039660"/>
<evidence type="ECO:0000256" key="7">
    <source>
        <dbReference type="ARBA" id="ARBA00023136"/>
    </source>
</evidence>
<evidence type="ECO:0000256" key="1">
    <source>
        <dbReference type="ARBA" id="ARBA00004141"/>
    </source>
</evidence>
<dbReference type="Gene3D" id="1.20.1540.10">
    <property type="entry name" value="Rhomboid-like"/>
    <property type="match status" value="1"/>
</dbReference>
<dbReference type="EMBL" id="CP012159">
    <property type="protein sequence ID" value="AKT39815.1"/>
    <property type="molecule type" value="Genomic_DNA"/>
</dbReference>
<dbReference type="GO" id="GO:0004252">
    <property type="term" value="F:serine-type endopeptidase activity"/>
    <property type="evidence" value="ECO:0007669"/>
    <property type="project" value="InterPro"/>
</dbReference>
<feature type="compositionally biased region" description="Low complexity" evidence="8">
    <location>
        <begin position="227"/>
        <end position="242"/>
    </location>
</feature>
<evidence type="ECO:0000256" key="8">
    <source>
        <dbReference type="SAM" id="MobiDB-lite"/>
    </source>
</evidence>
<proteinExistence type="inferred from homology"/>
<dbReference type="PANTHER" id="PTHR43066:SF1">
    <property type="entry name" value="RHOMBOID PROTEIN 2"/>
    <property type="match status" value="1"/>
</dbReference>
<dbReference type="AlphaFoldDB" id="A0A0K1EG15"/>
<evidence type="ECO:0000256" key="4">
    <source>
        <dbReference type="ARBA" id="ARBA00022692"/>
    </source>
</evidence>
<dbReference type="GO" id="GO:0006508">
    <property type="term" value="P:proteolysis"/>
    <property type="evidence" value="ECO:0007669"/>
    <property type="project" value="UniProtKB-KW"/>
</dbReference>
<feature type="domain" description="Peptidase S54 rhomboid" evidence="10">
    <location>
        <begin position="53"/>
        <end position="198"/>
    </location>
</feature>
<dbReference type="InterPro" id="IPR022764">
    <property type="entry name" value="Peptidase_S54_rhomboid_dom"/>
</dbReference>
<comment type="subcellular location">
    <subcellularLocation>
        <location evidence="1">Membrane</location>
        <topology evidence="1">Multi-pass membrane protein</topology>
    </subcellularLocation>
</comment>
<protein>
    <recommendedName>
        <fullName evidence="10">Peptidase S54 rhomboid domain-containing protein</fullName>
    </recommendedName>
</protein>
<evidence type="ECO:0000313" key="12">
    <source>
        <dbReference type="Proteomes" id="UP000067626"/>
    </source>
</evidence>
<evidence type="ECO:0000256" key="5">
    <source>
        <dbReference type="ARBA" id="ARBA00022801"/>
    </source>
</evidence>
<feature type="transmembrane region" description="Helical" evidence="9">
    <location>
        <begin position="151"/>
        <end position="172"/>
    </location>
</feature>
<dbReference type="STRING" id="52.CMC5_039660"/>
<dbReference type="SMART" id="SM01160">
    <property type="entry name" value="DUF1751"/>
    <property type="match status" value="1"/>
</dbReference>
<evidence type="ECO:0000256" key="3">
    <source>
        <dbReference type="ARBA" id="ARBA00022670"/>
    </source>
</evidence>
<name>A0A0K1EG15_CHOCO</name>
<feature type="region of interest" description="Disordered" evidence="8">
    <location>
        <begin position="221"/>
        <end position="256"/>
    </location>
</feature>
<accession>A0A0K1EG15</accession>
<keyword evidence="12" id="KW-1185">Reference proteome</keyword>
<dbReference type="SUPFAM" id="SSF144091">
    <property type="entry name" value="Rhomboid-like"/>
    <property type="match status" value="1"/>
</dbReference>
<evidence type="ECO:0000256" key="6">
    <source>
        <dbReference type="ARBA" id="ARBA00022989"/>
    </source>
</evidence>
<dbReference type="Proteomes" id="UP000067626">
    <property type="component" value="Chromosome"/>
</dbReference>
<evidence type="ECO:0000256" key="2">
    <source>
        <dbReference type="ARBA" id="ARBA00009045"/>
    </source>
</evidence>
<feature type="transmembrane region" description="Helical" evidence="9">
    <location>
        <begin position="97"/>
        <end position="118"/>
    </location>
</feature>
<feature type="transmembrane region" description="Helical" evidence="9">
    <location>
        <begin position="124"/>
        <end position="144"/>
    </location>
</feature>
<keyword evidence="6 9" id="KW-1133">Transmembrane helix</keyword>
<dbReference type="GO" id="GO:0016020">
    <property type="term" value="C:membrane"/>
    <property type="evidence" value="ECO:0007669"/>
    <property type="project" value="UniProtKB-SubCell"/>
</dbReference>
<evidence type="ECO:0000256" key="9">
    <source>
        <dbReference type="SAM" id="Phobius"/>
    </source>
</evidence>
<comment type="similarity">
    <text evidence="2">Belongs to the peptidase S54 family.</text>
</comment>
<dbReference type="Pfam" id="PF01694">
    <property type="entry name" value="Rhomboid"/>
    <property type="match status" value="1"/>
</dbReference>
<keyword evidence="4 9" id="KW-0812">Transmembrane</keyword>
<keyword evidence="3" id="KW-0645">Protease</keyword>
<gene>
    <name evidence="11" type="ORF">CMC5_039660</name>
</gene>
<dbReference type="InterPro" id="IPR035952">
    <property type="entry name" value="Rhomboid-like_sf"/>
</dbReference>
<keyword evidence="5" id="KW-0378">Hydrolase</keyword>
<evidence type="ECO:0000259" key="10">
    <source>
        <dbReference type="Pfam" id="PF01694"/>
    </source>
</evidence>
<feature type="transmembrane region" description="Helical" evidence="9">
    <location>
        <begin position="184"/>
        <end position="203"/>
    </location>
</feature>
<feature type="transmembrane region" description="Helical" evidence="9">
    <location>
        <begin position="12"/>
        <end position="32"/>
    </location>
</feature>
<organism evidence="11 12">
    <name type="scientific">Chondromyces crocatus</name>
    <dbReference type="NCBI Taxonomy" id="52"/>
    <lineage>
        <taxon>Bacteria</taxon>
        <taxon>Pseudomonadati</taxon>
        <taxon>Myxococcota</taxon>
        <taxon>Polyangia</taxon>
        <taxon>Polyangiales</taxon>
        <taxon>Polyangiaceae</taxon>
        <taxon>Chondromyces</taxon>
    </lineage>
</organism>
<dbReference type="PANTHER" id="PTHR43066">
    <property type="entry name" value="RHOMBOID-RELATED PROTEIN"/>
    <property type="match status" value="1"/>
</dbReference>
<keyword evidence="7 9" id="KW-0472">Membrane</keyword>
<reference evidence="11 12" key="1">
    <citation type="submission" date="2015-07" db="EMBL/GenBank/DDBJ databases">
        <title>Genome analysis of myxobacterium Chondromyces crocatus Cm c5 reveals a high potential for natural compound synthesis and the genetic basis for the loss of fruiting body formation.</title>
        <authorList>
            <person name="Zaburannyi N."/>
            <person name="Bunk B."/>
            <person name="Maier J."/>
            <person name="Overmann J."/>
            <person name="Mueller R."/>
        </authorList>
    </citation>
    <scope>NUCLEOTIDE SEQUENCE [LARGE SCALE GENOMIC DNA]</scope>
    <source>
        <strain evidence="11 12">Cm c5</strain>
    </source>
</reference>